<dbReference type="KEGG" id="faf:OE104_11995"/>
<dbReference type="InterPro" id="IPR011006">
    <property type="entry name" value="CheY-like_superfamily"/>
</dbReference>
<evidence type="ECO:0000259" key="5">
    <source>
        <dbReference type="PROSITE" id="PS01124"/>
    </source>
</evidence>
<dbReference type="Gene3D" id="3.40.50.2300">
    <property type="match status" value="1"/>
</dbReference>
<feature type="modified residue" description="4-aspartylphosphate" evidence="4">
    <location>
        <position position="60"/>
    </location>
</feature>
<keyword evidence="2" id="KW-0238">DNA-binding</keyword>
<keyword evidence="4" id="KW-0597">Phosphoprotein</keyword>
<accession>A0A9E8LUY3</accession>
<reference evidence="7" key="1">
    <citation type="submission" date="2022-09" db="EMBL/GenBank/DDBJ databases">
        <title>Complete Genomes of Fervidibacillus albus and Fervidibacillus halotolerans isolated from tidal flat sediments.</title>
        <authorList>
            <person name="Kwon K.K."/>
            <person name="Yang S.-H."/>
            <person name="Park M.J."/>
            <person name="Oh H.-M."/>
        </authorList>
    </citation>
    <scope>NUCLEOTIDE SEQUENCE</scope>
    <source>
        <strain evidence="7">MEBiC13591</strain>
    </source>
</reference>
<protein>
    <submittedName>
        <fullName evidence="7">Response regulator transcription factor</fullName>
    </submittedName>
</protein>
<dbReference type="PROSITE" id="PS00041">
    <property type="entry name" value="HTH_ARAC_FAMILY_1"/>
    <property type="match status" value="1"/>
</dbReference>
<feature type="domain" description="HTH araC/xylS-type" evidence="5">
    <location>
        <begin position="408"/>
        <end position="506"/>
    </location>
</feature>
<proteinExistence type="predicted"/>
<dbReference type="CDD" id="cd17536">
    <property type="entry name" value="REC_YesN-like"/>
    <property type="match status" value="1"/>
</dbReference>
<sequence>MENAEFIKVLIVDDELLIRQGIKYLLDWEKEGFEVIGEAANGKEALQIIKTNQPHIVITDIVMPVLDGESLIKVIKREYPEIEIVVLSSFDQFEYVRSSFQNGVVDYILKPNLNSDELLEILHKITSTKIGKHTEELTESISSVKNIFANLLTGYDLKLTKSQFQELFPFEQFFLIGMVGSTTNNLPFKKMMTNWFHKESFCLYELKKEDKEKVYLINTDKEYLDTMKKGINKVYESMESLTNGIRWVFGKPYDSLDETKRMYEKTIKQMYNYLFYFPHMNVLIYDQLPEKKKLSKEFNLSIFLSILNHSFSKARNYFEAYVNELATQYDRDAFAFKSFLGNIIFNVTVFLGEKGYDEGELEEEQYQYFLQINEANHVVEAIGYVTEYFDKVALIMSHESTEQQNYMQQLLNYIHQHYNQSLSLTDLANKFHFNPTYLSTYFSKHLGEGFSEYVNRLRIEKAKELLKSTKTPIADVSHIVGYSDQSYFSKVFKKIVGLSPSSYRRKWNIGNE</sequence>
<evidence type="ECO:0000256" key="4">
    <source>
        <dbReference type="PROSITE-ProRule" id="PRU00169"/>
    </source>
</evidence>
<dbReference type="SUPFAM" id="SSF46689">
    <property type="entry name" value="Homeodomain-like"/>
    <property type="match status" value="2"/>
</dbReference>
<dbReference type="SMART" id="SM00342">
    <property type="entry name" value="HTH_ARAC"/>
    <property type="match status" value="1"/>
</dbReference>
<dbReference type="PROSITE" id="PS01124">
    <property type="entry name" value="HTH_ARAC_FAMILY_2"/>
    <property type="match status" value="1"/>
</dbReference>
<evidence type="ECO:0000256" key="3">
    <source>
        <dbReference type="ARBA" id="ARBA00023163"/>
    </source>
</evidence>
<dbReference type="EMBL" id="CP106878">
    <property type="protein sequence ID" value="WAA09279.1"/>
    <property type="molecule type" value="Genomic_DNA"/>
</dbReference>
<dbReference type="Pfam" id="PF00072">
    <property type="entry name" value="Response_reg"/>
    <property type="match status" value="1"/>
</dbReference>
<evidence type="ECO:0000313" key="8">
    <source>
        <dbReference type="Proteomes" id="UP001164718"/>
    </source>
</evidence>
<dbReference type="Gene3D" id="1.10.10.60">
    <property type="entry name" value="Homeodomain-like"/>
    <property type="match status" value="2"/>
</dbReference>
<dbReference type="SUPFAM" id="SSF52172">
    <property type="entry name" value="CheY-like"/>
    <property type="match status" value="1"/>
</dbReference>
<dbReference type="PANTHER" id="PTHR43280:SF28">
    <property type="entry name" value="HTH-TYPE TRANSCRIPTIONAL ACTIVATOR RHAS"/>
    <property type="match status" value="1"/>
</dbReference>
<dbReference type="RefSeq" id="WP_275417061.1">
    <property type="nucleotide sequence ID" value="NZ_CP106878.1"/>
</dbReference>
<dbReference type="GO" id="GO:0043565">
    <property type="term" value="F:sequence-specific DNA binding"/>
    <property type="evidence" value="ECO:0007669"/>
    <property type="project" value="InterPro"/>
</dbReference>
<dbReference type="PROSITE" id="PS50110">
    <property type="entry name" value="RESPONSE_REGULATORY"/>
    <property type="match status" value="1"/>
</dbReference>
<dbReference type="InterPro" id="IPR001789">
    <property type="entry name" value="Sig_transdc_resp-reg_receiver"/>
</dbReference>
<keyword evidence="1" id="KW-0805">Transcription regulation</keyword>
<dbReference type="InterPro" id="IPR020449">
    <property type="entry name" value="Tscrpt_reg_AraC-type_HTH"/>
</dbReference>
<dbReference type="PANTHER" id="PTHR43280">
    <property type="entry name" value="ARAC-FAMILY TRANSCRIPTIONAL REGULATOR"/>
    <property type="match status" value="1"/>
</dbReference>
<gene>
    <name evidence="7" type="ORF">OE104_11995</name>
</gene>
<dbReference type="InterPro" id="IPR018062">
    <property type="entry name" value="HTH_AraC-typ_CS"/>
</dbReference>
<evidence type="ECO:0000256" key="1">
    <source>
        <dbReference type="ARBA" id="ARBA00023015"/>
    </source>
</evidence>
<dbReference type="Proteomes" id="UP001164718">
    <property type="component" value="Chromosome"/>
</dbReference>
<dbReference type="Pfam" id="PF12833">
    <property type="entry name" value="HTH_18"/>
    <property type="match status" value="1"/>
</dbReference>
<dbReference type="AlphaFoldDB" id="A0A9E8LUY3"/>
<organism evidence="7 8">
    <name type="scientific">Fervidibacillus albus</name>
    <dbReference type="NCBI Taxonomy" id="2980026"/>
    <lineage>
        <taxon>Bacteria</taxon>
        <taxon>Bacillati</taxon>
        <taxon>Bacillota</taxon>
        <taxon>Bacilli</taxon>
        <taxon>Bacillales</taxon>
        <taxon>Bacillaceae</taxon>
        <taxon>Fervidibacillus</taxon>
    </lineage>
</organism>
<feature type="domain" description="Response regulatory" evidence="6">
    <location>
        <begin position="8"/>
        <end position="125"/>
    </location>
</feature>
<dbReference type="PRINTS" id="PR00032">
    <property type="entry name" value="HTHARAC"/>
</dbReference>
<dbReference type="InterPro" id="IPR009057">
    <property type="entry name" value="Homeodomain-like_sf"/>
</dbReference>
<keyword evidence="3" id="KW-0804">Transcription</keyword>
<keyword evidence="8" id="KW-1185">Reference proteome</keyword>
<dbReference type="SMART" id="SM00448">
    <property type="entry name" value="REC"/>
    <property type="match status" value="1"/>
</dbReference>
<dbReference type="InterPro" id="IPR018060">
    <property type="entry name" value="HTH_AraC"/>
</dbReference>
<dbReference type="GO" id="GO:0000160">
    <property type="term" value="P:phosphorelay signal transduction system"/>
    <property type="evidence" value="ECO:0007669"/>
    <property type="project" value="InterPro"/>
</dbReference>
<evidence type="ECO:0000313" key="7">
    <source>
        <dbReference type="EMBL" id="WAA09279.1"/>
    </source>
</evidence>
<name>A0A9E8LUY3_9BACI</name>
<dbReference type="GO" id="GO:0003700">
    <property type="term" value="F:DNA-binding transcription factor activity"/>
    <property type="evidence" value="ECO:0007669"/>
    <property type="project" value="InterPro"/>
</dbReference>
<evidence type="ECO:0000256" key="2">
    <source>
        <dbReference type="ARBA" id="ARBA00023125"/>
    </source>
</evidence>
<evidence type="ECO:0000259" key="6">
    <source>
        <dbReference type="PROSITE" id="PS50110"/>
    </source>
</evidence>